<evidence type="ECO:0000313" key="9">
    <source>
        <dbReference type="Proteomes" id="UP000239485"/>
    </source>
</evidence>
<dbReference type="PANTHER" id="PTHR30055">
    <property type="entry name" value="HTH-TYPE TRANSCRIPTIONAL REGULATOR RUTR"/>
    <property type="match status" value="1"/>
</dbReference>
<dbReference type="PROSITE" id="PS50977">
    <property type="entry name" value="HTH_TETR_2"/>
    <property type="match status" value="1"/>
</dbReference>
<evidence type="ECO:0000256" key="6">
    <source>
        <dbReference type="SAM" id="MobiDB-lite"/>
    </source>
</evidence>
<dbReference type="InterPro" id="IPR039538">
    <property type="entry name" value="BetI_C"/>
</dbReference>
<dbReference type="Gene3D" id="1.10.357.10">
    <property type="entry name" value="Tetracycline Repressor, domain 2"/>
    <property type="match status" value="1"/>
</dbReference>
<feature type="compositionally biased region" description="Low complexity" evidence="6">
    <location>
        <begin position="7"/>
        <end position="28"/>
    </location>
</feature>
<evidence type="ECO:0000259" key="7">
    <source>
        <dbReference type="PROSITE" id="PS50977"/>
    </source>
</evidence>
<feature type="region of interest" description="Disordered" evidence="6">
    <location>
        <begin position="1"/>
        <end position="31"/>
    </location>
</feature>
<evidence type="ECO:0000256" key="2">
    <source>
        <dbReference type="ARBA" id="ARBA00023015"/>
    </source>
</evidence>
<feature type="DNA-binding region" description="H-T-H motif" evidence="5">
    <location>
        <begin position="54"/>
        <end position="73"/>
    </location>
</feature>
<organism evidence="8 9">
    <name type="scientific">Kineococcus xinjiangensis</name>
    <dbReference type="NCBI Taxonomy" id="512762"/>
    <lineage>
        <taxon>Bacteria</taxon>
        <taxon>Bacillati</taxon>
        <taxon>Actinomycetota</taxon>
        <taxon>Actinomycetes</taxon>
        <taxon>Kineosporiales</taxon>
        <taxon>Kineosporiaceae</taxon>
        <taxon>Kineococcus</taxon>
    </lineage>
</organism>
<gene>
    <name evidence="8" type="ORF">CLV92_101549</name>
</gene>
<dbReference type="PRINTS" id="PR00455">
    <property type="entry name" value="HTHTETR"/>
</dbReference>
<keyword evidence="4" id="KW-0804">Transcription</keyword>
<keyword evidence="2" id="KW-0805">Transcription regulation</keyword>
<evidence type="ECO:0000256" key="3">
    <source>
        <dbReference type="ARBA" id="ARBA00023125"/>
    </source>
</evidence>
<reference evidence="8 9" key="1">
    <citation type="submission" date="2018-02" db="EMBL/GenBank/DDBJ databases">
        <title>Genomic Encyclopedia of Archaeal and Bacterial Type Strains, Phase II (KMG-II): from individual species to whole genera.</title>
        <authorList>
            <person name="Goeker M."/>
        </authorList>
    </citation>
    <scope>NUCLEOTIDE SEQUENCE [LARGE SCALE GENOMIC DNA]</scope>
    <source>
        <strain evidence="8 9">DSM 22857</strain>
    </source>
</reference>
<dbReference type="SUPFAM" id="SSF46689">
    <property type="entry name" value="Homeodomain-like"/>
    <property type="match status" value="1"/>
</dbReference>
<dbReference type="PANTHER" id="PTHR30055:SF234">
    <property type="entry name" value="HTH-TYPE TRANSCRIPTIONAL REGULATOR BETI"/>
    <property type="match status" value="1"/>
</dbReference>
<keyword evidence="9" id="KW-1185">Reference proteome</keyword>
<evidence type="ECO:0000256" key="5">
    <source>
        <dbReference type="PROSITE-ProRule" id="PRU00335"/>
    </source>
</evidence>
<keyword evidence="1" id="KW-0678">Repressor</keyword>
<dbReference type="InterPro" id="IPR009057">
    <property type="entry name" value="Homeodomain-like_sf"/>
</dbReference>
<feature type="domain" description="HTH tetR-type" evidence="7">
    <location>
        <begin position="31"/>
        <end position="91"/>
    </location>
</feature>
<dbReference type="SUPFAM" id="SSF48498">
    <property type="entry name" value="Tetracyclin repressor-like, C-terminal domain"/>
    <property type="match status" value="1"/>
</dbReference>
<accession>A0A2S6IWX7</accession>
<dbReference type="Pfam" id="PF13977">
    <property type="entry name" value="TetR_C_6"/>
    <property type="match status" value="1"/>
</dbReference>
<dbReference type="Pfam" id="PF00440">
    <property type="entry name" value="TetR_N"/>
    <property type="match status" value="1"/>
</dbReference>
<sequence length="217" mass="23646">MTARSEATPAGAQAPAPARSGGRRGPYAKTAQRREEILDAAFEVFASQGLRGSSLREIAERVGVSHTSLLHHFGSKDELLVAVLLRRRQVQTPGIERIAREQGVVPAVVANVRENTTTRGIVALHTTVAAESTDPGHPAHEFFRSHYQGYVEVISAGIAEDQRLGRIRGDVDPRLLARQFAALLDGLQVQWLLDPEIDMVAEVEAFAELLRPPAPPR</sequence>
<dbReference type="EMBL" id="PTJD01000001">
    <property type="protein sequence ID" value="PPK98848.1"/>
    <property type="molecule type" value="Genomic_DNA"/>
</dbReference>
<dbReference type="InterPro" id="IPR001647">
    <property type="entry name" value="HTH_TetR"/>
</dbReference>
<dbReference type="GO" id="GO:0000976">
    <property type="term" value="F:transcription cis-regulatory region binding"/>
    <property type="evidence" value="ECO:0007669"/>
    <property type="project" value="TreeGrafter"/>
</dbReference>
<evidence type="ECO:0000256" key="4">
    <source>
        <dbReference type="ARBA" id="ARBA00023163"/>
    </source>
</evidence>
<dbReference type="GO" id="GO:0003700">
    <property type="term" value="F:DNA-binding transcription factor activity"/>
    <property type="evidence" value="ECO:0007669"/>
    <property type="project" value="TreeGrafter"/>
</dbReference>
<dbReference type="AlphaFoldDB" id="A0A2S6IWX7"/>
<proteinExistence type="predicted"/>
<dbReference type="OrthoDB" id="7505659at2"/>
<name>A0A2S6IWX7_9ACTN</name>
<keyword evidence="3 5" id="KW-0238">DNA-binding</keyword>
<evidence type="ECO:0000256" key="1">
    <source>
        <dbReference type="ARBA" id="ARBA00022491"/>
    </source>
</evidence>
<evidence type="ECO:0000313" key="8">
    <source>
        <dbReference type="EMBL" id="PPK98848.1"/>
    </source>
</evidence>
<dbReference type="InterPro" id="IPR036271">
    <property type="entry name" value="Tet_transcr_reg_TetR-rel_C_sf"/>
</dbReference>
<dbReference type="InterPro" id="IPR050109">
    <property type="entry name" value="HTH-type_TetR-like_transc_reg"/>
</dbReference>
<comment type="caution">
    <text evidence="8">The sequence shown here is derived from an EMBL/GenBank/DDBJ whole genome shotgun (WGS) entry which is preliminary data.</text>
</comment>
<dbReference type="Proteomes" id="UP000239485">
    <property type="component" value="Unassembled WGS sequence"/>
</dbReference>
<protein>
    <submittedName>
        <fullName evidence="8">AcrR family transcriptional regulator</fullName>
    </submittedName>
</protein>
<dbReference type="RefSeq" id="WP_104431177.1">
    <property type="nucleotide sequence ID" value="NZ_PTJD01000001.1"/>
</dbReference>